<evidence type="ECO:0000313" key="1">
    <source>
        <dbReference type="EMBL" id="VFJ59735.1"/>
    </source>
</evidence>
<dbReference type="AlphaFoldDB" id="A0A450TWJ3"/>
<gene>
    <name evidence="2" type="ORF">BECKFM1743A_GA0114220_107163</name>
    <name evidence="3" type="ORF">BECKFM1743B_GA0114221_107252</name>
    <name evidence="1" type="ORF">BECKFM1743C_GA0114222_102542</name>
</gene>
<protein>
    <submittedName>
        <fullName evidence="2">Type III restriction enzyme</fullName>
    </submittedName>
</protein>
<dbReference type="EMBL" id="CAADEZ010000716">
    <property type="protein sequence ID" value="VFJ73414.1"/>
    <property type="molecule type" value="Genomic_DNA"/>
</dbReference>
<sequence length="106" mass="12087">MLAGFRQAEREKAYQQCLFAPEARVAVSFDEGFAFRDGMFQGQRRYRVPFRFQKHFLGADNVPAFDGSEAGEEFQCGQVLDSLPQVKYWVRRGQAPGSLLAAYGRR</sequence>
<dbReference type="EMBL" id="CAADFA010000254">
    <property type="protein sequence ID" value="VFJ59735.1"/>
    <property type="molecule type" value="Genomic_DNA"/>
</dbReference>
<evidence type="ECO:0000313" key="2">
    <source>
        <dbReference type="EMBL" id="VFJ73414.1"/>
    </source>
</evidence>
<evidence type="ECO:0000313" key="3">
    <source>
        <dbReference type="EMBL" id="VFK20769.1"/>
    </source>
</evidence>
<organism evidence="2">
    <name type="scientific">Candidatus Kentrum sp. FM</name>
    <dbReference type="NCBI Taxonomy" id="2126340"/>
    <lineage>
        <taxon>Bacteria</taxon>
        <taxon>Pseudomonadati</taxon>
        <taxon>Pseudomonadota</taxon>
        <taxon>Gammaproteobacteria</taxon>
        <taxon>Candidatus Kentrum</taxon>
    </lineage>
</organism>
<dbReference type="EMBL" id="CAADFL010000725">
    <property type="protein sequence ID" value="VFK20769.1"/>
    <property type="molecule type" value="Genomic_DNA"/>
</dbReference>
<proteinExistence type="predicted"/>
<name>A0A450TWJ3_9GAMM</name>
<accession>A0A450TWJ3</accession>
<reference evidence="2" key="1">
    <citation type="submission" date="2019-02" db="EMBL/GenBank/DDBJ databases">
        <authorList>
            <person name="Gruber-Vodicka R. H."/>
            <person name="Seah K. B. B."/>
        </authorList>
    </citation>
    <scope>NUCLEOTIDE SEQUENCE</scope>
    <source>
        <strain evidence="2">BECK_BZ163</strain>
        <strain evidence="3">BECK_BZ164</strain>
        <strain evidence="1">BECK_BZ165</strain>
    </source>
</reference>